<proteinExistence type="predicted"/>
<protein>
    <submittedName>
        <fullName evidence="2">Gamma-glutamylcyclotransferase</fullName>
    </submittedName>
</protein>
<dbReference type="Gene3D" id="3.10.490.10">
    <property type="entry name" value="Gamma-glutamyl cyclotransferase-like"/>
    <property type="match status" value="1"/>
</dbReference>
<evidence type="ECO:0000259" key="1">
    <source>
        <dbReference type="Pfam" id="PF06094"/>
    </source>
</evidence>
<sequence length="154" mass="16850">MDPSDLMLAYGTLRAGVPPYEEFDLPARETVRAGVRVPGWLFDLGAYPAARLDLAALRGERPVTATFVADVVRFGLDRPVDEALATFDEYEEVDPDSSPNIYRRLLIPLAGLGGLTDDSVGVGADLAGRWAWIYEWVGSIEDLPEVPSGDWLAR</sequence>
<dbReference type="Proteomes" id="UP000718281">
    <property type="component" value="Unassembled WGS sequence"/>
</dbReference>
<evidence type="ECO:0000313" key="2">
    <source>
        <dbReference type="EMBL" id="MBK6302254.1"/>
    </source>
</evidence>
<accession>A0A935CET5</accession>
<name>A0A935CET5_9MICO</name>
<dbReference type="Pfam" id="PF06094">
    <property type="entry name" value="GGACT"/>
    <property type="match status" value="1"/>
</dbReference>
<reference evidence="2 3" key="1">
    <citation type="submission" date="2020-10" db="EMBL/GenBank/DDBJ databases">
        <title>Connecting structure to function with the recovery of over 1000 high-quality activated sludge metagenome-assembled genomes encoding full-length rRNA genes using long-read sequencing.</title>
        <authorList>
            <person name="Singleton C.M."/>
            <person name="Petriglieri F."/>
            <person name="Kristensen J.M."/>
            <person name="Kirkegaard R.H."/>
            <person name="Michaelsen T.Y."/>
            <person name="Andersen M.H."/>
            <person name="Karst S.M."/>
            <person name="Dueholm M.S."/>
            <person name="Nielsen P.H."/>
            <person name="Albertsen M."/>
        </authorList>
    </citation>
    <scope>NUCLEOTIDE SEQUENCE [LARGE SCALE GENOMIC DNA]</scope>
    <source>
        <strain evidence="2">AalE_18-Q3-R2-46_BAT3C.188</strain>
    </source>
</reference>
<dbReference type="AlphaFoldDB" id="A0A935CET5"/>
<feature type="domain" description="Gamma-glutamylcyclotransferase AIG2-like" evidence="1">
    <location>
        <begin position="9"/>
        <end position="152"/>
    </location>
</feature>
<comment type="caution">
    <text evidence="2">The sequence shown here is derived from an EMBL/GenBank/DDBJ whole genome shotgun (WGS) entry which is preliminary data.</text>
</comment>
<organism evidence="2 3">
    <name type="scientific">Candidatus Phosphoribacter hodrii</name>
    <dbReference type="NCBI Taxonomy" id="2953743"/>
    <lineage>
        <taxon>Bacteria</taxon>
        <taxon>Bacillati</taxon>
        <taxon>Actinomycetota</taxon>
        <taxon>Actinomycetes</taxon>
        <taxon>Micrococcales</taxon>
        <taxon>Dermatophilaceae</taxon>
        <taxon>Candidatus Phosphoribacter</taxon>
    </lineage>
</organism>
<dbReference type="InterPro" id="IPR009288">
    <property type="entry name" value="AIG2-like_dom"/>
</dbReference>
<gene>
    <name evidence="2" type="ORF">IPF40_14895</name>
</gene>
<dbReference type="InterPro" id="IPR036568">
    <property type="entry name" value="GGCT-like_sf"/>
</dbReference>
<dbReference type="SUPFAM" id="SSF110857">
    <property type="entry name" value="Gamma-glutamyl cyclotransferase-like"/>
    <property type="match status" value="1"/>
</dbReference>
<dbReference type="EMBL" id="JADIXZ010000009">
    <property type="protein sequence ID" value="MBK6302254.1"/>
    <property type="molecule type" value="Genomic_DNA"/>
</dbReference>
<evidence type="ECO:0000313" key="3">
    <source>
        <dbReference type="Proteomes" id="UP000718281"/>
    </source>
</evidence>